<evidence type="ECO:0000256" key="5">
    <source>
        <dbReference type="ARBA" id="ARBA00023125"/>
    </source>
</evidence>
<dbReference type="InterPro" id="IPR036864">
    <property type="entry name" value="Zn2-C6_fun-type_DNA-bd_sf"/>
</dbReference>
<comment type="subcellular location">
    <subcellularLocation>
        <location evidence="1">Nucleus</location>
    </subcellularLocation>
</comment>
<feature type="coiled-coil region" evidence="8">
    <location>
        <begin position="67"/>
        <end position="101"/>
    </location>
</feature>
<dbReference type="GO" id="GO:0003677">
    <property type="term" value="F:DNA binding"/>
    <property type="evidence" value="ECO:0007669"/>
    <property type="project" value="UniProtKB-KW"/>
</dbReference>
<dbReference type="InterPro" id="IPR050987">
    <property type="entry name" value="AtrR-like"/>
</dbReference>
<dbReference type="PROSITE" id="PS00463">
    <property type="entry name" value="ZN2_CY6_FUNGAL_1"/>
    <property type="match status" value="1"/>
</dbReference>
<protein>
    <submittedName>
        <fullName evidence="11">Transcriptional activator protein-like protein acu-15</fullName>
    </submittedName>
</protein>
<dbReference type="GO" id="GO:0008270">
    <property type="term" value="F:zinc ion binding"/>
    <property type="evidence" value="ECO:0007669"/>
    <property type="project" value="InterPro"/>
</dbReference>
<dbReference type="InterPro" id="IPR001138">
    <property type="entry name" value="Zn2Cys6_DnaBD"/>
</dbReference>
<evidence type="ECO:0000256" key="7">
    <source>
        <dbReference type="ARBA" id="ARBA00023242"/>
    </source>
</evidence>
<dbReference type="Proteomes" id="UP000799428">
    <property type="component" value="Unassembled WGS sequence"/>
</dbReference>
<evidence type="ECO:0000256" key="6">
    <source>
        <dbReference type="ARBA" id="ARBA00023163"/>
    </source>
</evidence>
<dbReference type="GO" id="GO:0006351">
    <property type="term" value="P:DNA-templated transcription"/>
    <property type="evidence" value="ECO:0007669"/>
    <property type="project" value="InterPro"/>
</dbReference>
<keyword evidence="8" id="KW-0175">Coiled coil</keyword>
<keyword evidence="2" id="KW-0479">Metal-binding</keyword>
<dbReference type="Pfam" id="PF00172">
    <property type="entry name" value="Zn_clus"/>
    <property type="match status" value="1"/>
</dbReference>
<dbReference type="CDD" id="cd00067">
    <property type="entry name" value="GAL4"/>
    <property type="match status" value="1"/>
</dbReference>
<evidence type="ECO:0000256" key="1">
    <source>
        <dbReference type="ARBA" id="ARBA00004123"/>
    </source>
</evidence>
<keyword evidence="12" id="KW-1185">Reference proteome</keyword>
<dbReference type="CDD" id="cd12148">
    <property type="entry name" value="fungal_TF_MHR"/>
    <property type="match status" value="1"/>
</dbReference>
<dbReference type="SUPFAM" id="SSF57701">
    <property type="entry name" value="Zn2/Cys6 DNA-binding domain"/>
    <property type="match status" value="1"/>
</dbReference>
<evidence type="ECO:0000259" key="10">
    <source>
        <dbReference type="PROSITE" id="PS50048"/>
    </source>
</evidence>
<accession>A0A6G1KCX3</accession>
<proteinExistence type="predicted"/>
<dbReference type="AlphaFoldDB" id="A0A6G1KCX3"/>
<keyword evidence="7" id="KW-0539">Nucleus</keyword>
<feature type="compositionally biased region" description="Polar residues" evidence="9">
    <location>
        <begin position="665"/>
        <end position="677"/>
    </location>
</feature>
<dbReference type="Gene3D" id="4.10.240.10">
    <property type="entry name" value="Zn(2)-C6 fungal-type DNA-binding domain"/>
    <property type="match status" value="1"/>
</dbReference>
<keyword evidence="4" id="KW-0805">Transcription regulation</keyword>
<dbReference type="InterPro" id="IPR007219">
    <property type="entry name" value="XnlR_reg_dom"/>
</dbReference>
<evidence type="ECO:0000313" key="12">
    <source>
        <dbReference type="Proteomes" id="UP000799428"/>
    </source>
</evidence>
<dbReference type="PANTHER" id="PTHR46910:SF12">
    <property type="entry name" value="REGULATORY PROTEIN CAT8"/>
    <property type="match status" value="1"/>
</dbReference>
<feature type="compositionally biased region" description="Polar residues" evidence="9">
    <location>
        <begin position="696"/>
        <end position="708"/>
    </location>
</feature>
<feature type="compositionally biased region" description="Low complexity" evidence="9">
    <location>
        <begin position="113"/>
        <end position="123"/>
    </location>
</feature>
<dbReference type="PROSITE" id="PS50048">
    <property type="entry name" value="ZN2_CY6_FUNGAL_2"/>
    <property type="match status" value="1"/>
</dbReference>
<dbReference type="SMART" id="SM00906">
    <property type="entry name" value="Fungal_trans"/>
    <property type="match status" value="1"/>
</dbReference>
<evidence type="ECO:0000256" key="9">
    <source>
        <dbReference type="SAM" id="MobiDB-lite"/>
    </source>
</evidence>
<evidence type="ECO:0000313" key="11">
    <source>
        <dbReference type="EMBL" id="KAF2710207.1"/>
    </source>
</evidence>
<dbReference type="CDD" id="cd15485">
    <property type="entry name" value="ZIP_Cat8"/>
    <property type="match status" value="1"/>
</dbReference>
<feature type="domain" description="Zn(2)-C6 fungal-type" evidence="10">
    <location>
        <begin position="23"/>
        <end position="53"/>
    </location>
</feature>
<dbReference type="FunFam" id="4.10.240.10:FF:000007">
    <property type="entry name" value="C6 transcription factor FacB"/>
    <property type="match status" value="1"/>
</dbReference>
<reference evidence="11" key="1">
    <citation type="journal article" date="2020" name="Stud. Mycol.">
        <title>101 Dothideomycetes genomes: a test case for predicting lifestyles and emergence of pathogens.</title>
        <authorList>
            <person name="Haridas S."/>
            <person name="Albert R."/>
            <person name="Binder M."/>
            <person name="Bloem J."/>
            <person name="Labutti K."/>
            <person name="Salamov A."/>
            <person name="Andreopoulos B."/>
            <person name="Baker S."/>
            <person name="Barry K."/>
            <person name="Bills G."/>
            <person name="Bluhm B."/>
            <person name="Cannon C."/>
            <person name="Castanera R."/>
            <person name="Culley D."/>
            <person name="Daum C."/>
            <person name="Ezra D."/>
            <person name="Gonzalez J."/>
            <person name="Henrissat B."/>
            <person name="Kuo A."/>
            <person name="Liang C."/>
            <person name="Lipzen A."/>
            <person name="Lutzoni F."/>
            <person name="Magnuson J."/>
            <person name="Mondo S."/>
            <person name="Nolan M."/>
            <person name="Ohm R."/>
            <person name="Pangilinan J."/>
            <person name="Park H.-J."/>
            <person name="Ramirez L."/>
            <person name="Alfaro M."/>
            <person name="Sun H."/>
            <person name="Tritt A."/>
            <person name="Yoshinaga Y."/>
            <person name="Zwiers L.-H."/>
            <person name="Turgeon B."/>
            <person name="Goodwin S."/>
            <person name="Spatafora J."/>
            <person name="Crous P."/>
            <person name="Grigoriev I."/>
        </authorList>
    </citation>
    <scope>NUCLEOTIDE SEQUENCE</scope>
    <source>
        <strain evidence="11">CBS 279.74</strain>
    </source>
</reference>
<evidence type="ECO:0000256" key="4">
    <source>
        <dbReference type="ARBA" id="ARBA00023015"/>
    </source>
</evidence>
<feature type="region of interest" description="Disordered" evidence="9">
    <location>
        <begin position="101"/>
        <end position="142"/>
    </location>
</feature>
<name>A0A6G1KCX3_9PLEO</name>
<dbReference type="GO" id="GO:0000981">
    <property type="term" value="F:DNA-binding transcription factor activity, RNA polymerase II-specific"/>
    <property type="evidence" value="ECO:0007669"/>
    <property type="project" value="InterPro"/>
</dbReference>
<evidence type="ECO:0000256" key="8">
    <source>
        <dbReference type="SAM" id="Coils"/>
    </source>
</evidence>
<organism evidence="11 12">
    <name type="scientific">Pleomassaria siparia CBS 279.74</name>
    <dbReference type="NCBI Taxonomy" id="1314801"/>
    <lineage>
        <taxon>Eukaryota</taxon>
        <taxon>Fungi</taxon>
        <taxon>Dikarya</taxon>
        <taxon>Ascomycota</taxon>
        <taxon>Pezizomycotina</taxon>
        <taxon>Dothideomycetes</taxon>
        <taxon>Pleosporomycetidae</taxon>
        <taxon>Pleosporales</taxon>
        <taxon>Pleomassariaceae</taxon>
        <taxon>Pleomassaria</taxon>
    </lineage>
</organism>
<dbReference type="PANTHER" id="PTHR46910">
    <property type="entry name" value="TRANSCRIPTION FACTOR PDR1"/>
    <property type="match status" value="1"/>
</dbReference>
<dbReference type="EMBL" id="MU005769">
    <property type="protein sequence ID" value="KAF2710207.1"/>
    <property type="molecule type" value="Genomic_DNA"/>
</dbReference>
<gene>
    <name evidence="11" type="ORF">K504DRAFT_377186</name>
</gene>
<feature type="compositionally biased region" description="Low complexity" evidence="9">
    <location>
        <begin position="678"/>
        <end position="687"/>
    </location>
</feature>
<dbReference type="GO" id="GO:0005634">
    <property type="term" value="C:nucleus"/>
    <property type="evidence" value="ECO:0007669"/>
    <property type="project" value="UniProtKB-SubCell"/>
</dbReference>
<keyword evidence="3" id="KW-0862">Zinc</keyword>
<dbReference type="SMART" id="SM00066">
    <property type="entry name" value="GAL4"/>
    <property type="match status" value="1"/>
</dbReference>
<dbReference type="Pfam" id="PF04082">
    <property type="entry name" value="Fungal_trans"/>
    <property type="match status" value="1"/>
</dbReference>
<feature type="region of interest" description="Disordered" evidence="9">
    <location>
        <begin position="648"/>
        <end position="708"/>
    </location>
</feature>
<evidence type="ECO:0000256" key="3">
    <source>
        <dbReference type="ARBA" id="ARBA00022833"/>
    </source>
</evidence>
<dbReference type="OrthoDB" id="1924787at2759"/>
<evidence type="ECO:0000256" key="2">
    <source>
        <dbReference type="ARBA" id="ARBA00022723"/>
    </source>
</evidence>
<sequence>MPGILPMKVIKVGSNAQSRIAQACDRCRSKKIRCDGIRPSCTQCINVGFECKTSDKLSRRAFPRGYTESLEERVRILEAEVRELKDLLDEKDEKIDMLSRIHSHSPQVHQPPRRTSTSPSPNSESCDDSQEKEETFKVQQSPLLLDDENQDSYFEGNASGRTLVEAFKQRAQETGRSCSDVNSNAFFGTGSKPSMSNQPKRIISFKAPPRLVSDQMINIFFQEWAPLFPVLHRPTFLSLYEQYVANPEAMVDKKSIAKLNLVFGIAALSSDSRDGQDIESFEVQWHSATENFLMDNDLSTLQCLVLAQIYCLLKADYSRLLKYKGLAIGLSQRLGMHQSQKRFALGALTSETRKKVFWVLYTIDCLSAAHLGLPKLMKEEDIHCEYPVDADDEYVTEKGFLPTLPGEFTKISSALALFRMSRILSKVLAELYPASSTHDISFRTIGSLADELETWSNNLAPHLKLTFLQDKPSTNVTSSRAPILSLAYHHIRSLIYRPAVVANLGDKGSSAMVAVGDACKHIVQIIQLLDERKLSFSFCLNRNEILVQAGFGLLFQTLGLDRDGKLIKDCNRLTCVVIEMLERANAPGAYEYRRVGCSMISVSRVEQAPPAPVIARHNSEGTMGAPMDHFRATQKSLKAIAARFSPSSVKAHRHDMKEPRRATLPTISPSVGMHTNPSSSSLSSIRSEPAAARSEPTLSPLSHRSSLSVHTKRRANNAIHQNPNIDFLSFGPDPLANYPFAPNSCGKSEVSPADWERLLSSLDNGQTNIYDTIYGGPTADALLDCAPLSASTEANHTWSPNVWNWGNYNDQAPPPQSVLSFSDESFTSGEEFGNCADYGQGSTPGNERIYQGVMIPDLNAPNNGIGLGGLDGNFGL</sequence>
<keyword evidence="5" id="KW-0238">DNA-binding</keyword>
<keyword evidence="6" id="KW-0804">Transcription</keyword>